<dbReference type="PROSITE" id="PS50042">
    <property type="entry name" value="CNMP_BINDING_3"/>
    <property type="match status" value="1"/>
</dbReference>
<dbReference type="PROSITE" id="PS00889">
    <property type="entry name" value="CNMP_BINDING_2"/>
    <property type="match status" value="1"/>
</dbReference>
<keyword evidence="3" id="KW-0804">Transcription</keyword>
<dbReference type="Pfam" id="PF00027">
    <property type="entry name" value="cNMP_binding"/>
    <property type="match status" value="1"/>
</dbReference>
<evidence type="ECO:0000313" key="7">
    <source>
        <dbReference type="Proteomes" id="UP001431963"/>
    </source>
</evidence>
<dbReference type="PANTHER" id="PTHR24567">
    <property type="entry name" value="CRP FAMILY TRANSCRIPTIONAL REGULATORY PROTEIN"/>
    <property type="match status" value="1"/>
</dbReference>
<feature type="domain" description="Cyclic nucleotide-binding" evidence="4">
    <location>
        <begin position="16"/>
        <end position="136"/>
    </location>
</feature>
<protein>
    <submittedName>
        <fullName evidence="6">Crp/Fnr family transcriptional regulator</fullName>
    </submittedName>
</protein>
<dbReference type="InterPro" id="IPR050397">
    <property type="entry name" value="Env_Response_Regulators"/>
</dbReference>
<comment type="caution">
    <text evidence="6">The sequence shown here is derived from an EMBL/GenBank/DDBJ whole genome shotgun (WGS) entry which is preliminary data.</text>
</comment>
<evidence type="ECO:0000256" key="2">
    <source>
        <dbReference type="ARBA" id="ARBA00023125"/>
    </source>
</evidence>
<evidence type="ECO:0000256" key="3">
    <source>
        <dbReference type="ARBA" id="ARBA00023163"/>
    </source>
</evidence>
<dbReference type="InterPro" id="IPR012318">
    <property type="entry name" value="HTH_CRP"/>
</dbReference>
<dbReference type="InterPro" id="IPR036390">
    <property type="entry name" value="WH_DNA-bd_sf"/>
</dbReference>
<name>A0ABU8BT40_9RHOB</name>
<dbReference type="InterPro" id="IPR018490">
    <property type="entry name" value="cNMP-bd_dom_sf"/>
</dbReference>
<sequence length="233" mass="25273">MEPTSPKPSFWRSFDLFSGLGDEALAALAGMAQRRSWHAGELLFQRGDPGDWMVALASGRVKLTLLTPQGRELILRHAEPGDTLGEFALVDGDPRSADAMAVAATTGWVLDRARFAALAAAHPELGMAAARYFCRRLRETTEQLEGIALYQLEARLARFLLFTLRQINGDDLPDHAVLRFEISQGELAAVLGASRPKVNRALQSLQEAGAITRQGEDWQVAVAALLQAADPAA</sequence>
<dbReference type="Pfam" id="PF13545">
    <property type="entry name" value="HTH_Crp_2"/>
    <property type="match status" value="1"/>
</dbReference>
<dbReference type="SUPFAM" id="SSF46785">
    <property type="entry name" value="Winged helix' DNA-binding domain"/>
    <property type="match status" value="1"/>
</dbReference>
<dbReference type="EMBL" id="JBALHR010000003">
    <property type="protein sequence ID" value="MEH7827861.1"/>
    <property type="molecule type" value="Genomic_DNA"/>
</dbReference>
<dbReference type="SMART" id="SM00100">
    <property type="entry name" value="cNMP"/>
    <property type="match status" value="1"/>
</dbReference>
<dbReference type="PANTHER" id="PTHR24567:SF74">
    <property type="entry name" value="HTH-TYPE TRANSCRIPTIONAL REGULATOR ARCR"/>
    <property type="match status" value="1"/>
</dbReference>
<dbReference type="RefSeq" id="WP_335421242.1">
    <property type="nucleotide sequence ID" value="NZ_JBALHR010000003.1"/>
</dbReference>
<dbReference type="PROSITE" id="PS51063">
    <property type="entry name" value="HTH_CRP_2"/>
    <property type="match status" value="1"/>
</dbReference>
<dbReference type="InterPro" id="IPR000595">
    <property type="entry name" value="cNMP-bd_dom"/>
</dbReference>
<evidence type="ECO:0000313" key="6">
    <source>
        <dbReference type="EMBL" id="MEH7827861.1"/>
    </source>
</evidence>
<dbReference type="CDD" id="cd00038">
    <property type="entry name" value="CAP_ED"/>
    <property type="match status" value="1"/>
</dbReference>
<proteinExistence type="predicted"/>
<feature type="domain" description="HTH crp-type" evidence="5">
    <location>
        <begin position="150"/>
        <end position="226"/>
    </location>
</feature>
<dbReference type="InterPro" id="IPR018488">
    <property type="entry name" value="cNMP-bd_CS"/>
</dbReference>
<accession>A0ABU8BT40</accession>
<gene>
    <name evidence="6" type="ORF">V6590_06855</name>
</gene>
<dbReference type="InterPro" id="IPR014710">
    <property type="entry name" value="RmlC-like_jellyroll"/>
</dbReference>
<dbReference type="Proteomes" id="UP001431963">
    <property type="component" value="Unassembled WGS sequence"/>
</dbReference>
<keyword evidence="7" id="KW-1185">Reference proteome</keyword>
<evidence type="ECO:0000259" key="4">
    <source>
        <dbReference type="PROSITE" id="PS50042"/>
    </source>
</evidence>
<dbReference type="InterPro" id="IPR036388">
    <property type="entry name" value="WH-like_DNA-bd_sf"/>
</dbReference>
<keyword evidence="2" id="KW-0238">DNA-binding</keyword>
<dbReference type="SUPFAM" id="SSF51206">
    <property type="entry name" value="cAMP-binding domain-like"/>
    <property type="match status" value="1"/>
</dbReference>
<keyword evidence="1" id="KW-0805">Transcription regulation</keyword>
<dbReference type="Gene3D" id="1.10.10.10">
    <property type="entry name" value="Winged helix-like DNA-binding domain superfamily/Winged helix DNA-binding domain"/>
    <property type="match status" value="1"/>
</dbReference>
<organism evidence="6 7">
    <name type="scientific">Gemmobacter denitrificans</name>
    <dbReference type="NCBI Taxonomy" id="3123040"/>
    <lineage>
        <taxon>Bacteria</taxon>
        <taxon>Pseudomonadati</taxon>
        <taxon>Pseudomonadota</taxon>
        <taxon>Alphaproteobacteria</taxon>
        <taxon>Rhodobacterales</taxon>
        <taxon>Paracoccaceae</taxon>
        <taxon>Gemmobacter</taxon>
    </lineage>
</organism>
<reference evidence="6" key="1">
    <citation type="submission" date="2024-02" db="EMBL/GenBank/DDBJ databases">
        <title>Genome sequences of strain Gemmobacter sp. JM10B15.</title>
        <authorList>
            <person name="Zhang M."/>
        </authorList>
    </citation>
    <scope>NUCLEOTIDE SEQUENCE</scope>
    <source>
        <strain evidence="6">JM10B15</strain>
    </source>
</reference>
<evidence type="ECO:0000256" key="1">
    <source>
        <dbReference type="ARBA" id="ARBA00023015"/>
    </source>
</evidence>
<dbReference type="Gene3D" id="2.60.120.10">
    <property type="entry name" value="Jelly Rolls"/>
    <property type="match status" value="1"/>
</dbReference>
<evidence type="ECO:0000259" key="5">
    <source>
        <dbReference type="PROSITE" id="PS51063"/>
    </source>
</evidence>